<reference evidence="1" key="1">
    <citation type="submission" date="2022-08" db="EMBL/GenBank/DDBJ databases">
        <title>Genome Sequence of Pycnoporus sanguineus.</title>
        <authorList>
            <person name="Buettner E."/>
        </authorList>
    </citation>
    <scope>NUCLEOTIDE SEQUENCE</scope>
    <source>
        <strain evidence="1">CG-C14</strain>
    </source>
</reference>
<dbReference type="Proteomes" id="UP001144978">
    <property type="component" value="Unassembled WGS sequence"/>
</dbReference>
<protein>
    <submittedName>
        <fullName evidence="1">Uncharacterized protein</fullName>
    </submittedName>
</protein>
<keyword evidence="2" id="KW-1185">Reference proteome</keyword>
<proteinExistence type="predicted"/>
<name>A0ACC1PF38_9APHY</name>
<dbReference type="EMBL" id="JANSHE010002712">
    <property type="protein sequence ID" value="KAJ2989931.1"/>
    <property type="molecule type" value="Genomic_DNA"/>
</dbReference>
<accession>A0ACC1PF38</accession>
<organism evidence="1 2">
    <name type="scientific">Trametes sanguinea</name>
    <dbReference type="NCBI Taxonomy" id="158606"/>
    <lineage>
        <taxon>Eukaryota</taxon>
        <taxon>Fungi</taxon>
        <taxon>Dikarya</taxon>
        <taxon>Basidiomycota</taxon>
        <taxon>Agaricomycotina</taxon>
        <taxon>Agaricomycetes</taxon>
        <taxon>Polyporales</taxon>
        <taxon>Polyporaceae</taxon>
        <taxon>Trametes</taxon>
    </lineage>
</organism>
<gene>
    <name evidence="1" type="ORF">NUW54_g8632</name>
</gene>
<evidence type="ECO:0000313" key="2">
    <source>
        <dbReference type="Proteomes" id="UP001144978"/>
    </source>
</evidence>
<comment type="caution">
    <text evidence="1">The sequence shown here is derived from an EMBL/GenBank/DDBJ whole genome shotgun (WGS) entry which is preliminary data.</text>
</comment>
<evidence type="ECO:0000313" key="1">
    <source>
        <dbReference type="EMBL" id="KAJ2989931.1"/>
    </source>
</evidence>
<sequence>MSQYRVGNAGMNLYAGSSSSPSFSATCESRKKGTSTAFVPEYGTSLSQRRPLQCVPREEKPAMNNRSATCIASPAYHLCQRHPTRRPPQFYFQHLTTGPVVPSPSTICPRSDAAVLKPHGPLLRGSSSARSPVPPRPTSSISLLNMVAAGLLLLSLLPLALGRPSSESASLVVRSQQKAIPAGFHGIKTSQPAIMKFVLALKPGNTSGLIQSLLDVSDPASSKYGQHLSKAEVDKLVAPPAESVQTVTNWLKNNGIEAETYSSAGDLLRIQIPPEQANTLFNANFSTYVHEKTNTTMVRTLSYSLPADVSEHLAFVYPTTQ</sequence>